<dbReference type="SUPFAM" id="SSF50346">
    <property type="entry name" value="PRC-barrel domain"/>
    <property type="match status" value="1"/>
</dbReference>
<feature type="domain" description="PRC-barrel" evidence="2">
    <location>
        <begin position="5"/>
        <end position="71"/>
    </location>
</feature>
<evidence type="ECO:0000313" key="3">
    <source>
        <dbReference type="EMBL" id="MFD1539151.1"/>
    </source>
</evidence>
<organism evidence="3 4">
    <name type="scientific">Nonomuraea guangzhouensis</name>
    <dbReference type="NCBI Taxonomy" id="1291555"/>
    <lineage>
        <taxon>Bacteria</taxon>
        <taxon>Bacillati</taxon>
        <taxon>Actinomycetota</taxon>
        <taxon>Actinomycetes</taxon>
        <taxon>Streptosporangiales</taxon>
        <taxon>Streptosporangiaceae</taxon>
        <taxon>Nonomuraea</taxon>
    </lineage>
</organism>
<comment type="caution">
    <text evidence="3">The sequence shown here is derived from an EMBL/GenBank/DDBJ whole genome shotgun (WGS) entry which is preliminary data.</text>
</comment>
<dbReference type="Proteomes" id="UP001597097">
    <property type="component" value="Unassembled WGS sequence"/>
</dbReference>
<dbReference type="EMBL" id="JBHUCM010000016">
    <property type="protein sequence ID" value="MFD1539151.1"/>
    <property type="molecule type" value="Genomic_DNA"/>
</dbReference>
<feature type="compositionally biased region" description="Basic and acidic residues" evidence="1">
    <location>
        <begin position="200"/>
        <end position="219"/>
    </location>
</feature>
<dbReference type="Pfam" id="PF05239">
    <property type="entry name" value="PRC"/>
    <property type="match status" value="1"/>
</dbReference>
<gene>
    <name evidence="3" type="ORF">ACFSJ0_18995</name>
</gene>
<dbReference type="InterPro" id="IPR027275">
    <property type="entry name" value="PRC-brl_dom"/>
</dbReference>
<protein>
    <submittedName>
        <fullName evidence="3">PRC-barrel domain-containing protein</fullName>
    </submittedName>
</protein>
<feature type="compositionally biased region" description="Basic and acidic residues" evidence="1">
    <location>
        <begin position="160"/>
        <end position="190"/>
    </location>
</feature>
<dbReference type="RefSeq" id="WP_246652480.1">
    <property type="nucleotide sequence ID" value="NZ_JAHKRM010000016.1"/>
</dbReference>
<accession>A0ABW4G9G0</accession>
<reference evidence="4" key="1">
    <citation type="journal article" date="2019" name="Int. J. Syst. Evol. Microbiol.">
        <title>The Global Catalogue of Microorganisms (GCM) 10K type strain sequencing project: providing services to taxonomists for standard genome sequencing and annotation.</title>
        <authorList>
            <consortium name="The Broad Institute Genomics Platform"/>
            <consortium name="The Broad Institute Genome Sequencing Center for Infectious Disease"/>
            <person name="Wu L."/>
            <person name="Ma J."/>
        </authorList>
    </citation>
    <scope>NUCLEOTIDE SEQUENCE [LARGE SCALE GENOMIC DNA]</scope>
    <source>
        <strain evidence="4">CGMCC 1.15399</strain>
    </source>
</reference>
<sequence length="219" mass="24898">MQTEIRSLLDSRVLGADGEEIGKVGQVYLSDSTGEPEWVTVRTGLFGVRQTFVPLMNARRSGAEIRVPFDKETIKDAPNIDVDGRLSLAEEARLYRHYGIRASGIPSQRTAEAHIRVEKRHVHLYKYVETEIVQEGMPLERAATEPTPVDYLRSLKGKRRPPEMGRGRREQFDVERVDVERLEAEKERMPLDSGDDLGEHDDHDGHDDLGGFDDRPPLR</sequence>
<evidence type="ECO:0000256" key="1">
    <source>
        <dbReference type="SAM" id="MobiDB-lite"/>
    </source>
</evidence>
<proteinExistence type="predicted"/>
<dbReference type="InterPro" id="IPR011033">
    <property type="entry name" value="PRC_barrel-like_sf"/>
</dbReference>
<feature type="region of interest" description="Disordered" evidence="1">
    <location>
        <begin position="154"/>
        <end position="219"/>
    </location>
</feature>
<evidence type="ECO:0000313" key="4">
    <source>
        <dbReference type="Proteomes" id="UP001597097"/>
    </source>
</evidence>
<dbReference type="InterPro" id="IPR014747">
    <property type="entry name" value="Bac_photo_RC_H_C"/>
</dbReference>
<name>A0ABW4G9G0_9ACTN</name>
<dbReference type="Gene3D" id="3.90.50.10">
    <property type="entry name" value="Photosynthetic Reaction Center, subunit H, domain 2"/>
    <property type="match status" value="1"/>
</dbReference>
<evidence type="ECO:0000259" key="2">
    <source>
        <dbReference type="Pfam" id="PF05239"/>
    </source>
</evidence>
<keyword evidence="4" id="KW-1185">Reference proteome</keyword>